<keyword evidence="1" id="KW-0812">Transmembrane</keyword>
<name>A0AAQ4ES54_AMBAM</name>
<evidence type="ECO:0000256" key="1">
    <source>
        <dbReference type="SAM" id="Phobius"/>
    </source>
</evidence>
<organism evidence="2 3">
    <name type="scientific">Amblyomma americanum</name>
    <name type="common">Lone star tick</name>
    <dbReference type="NCBI Taxonomy" id="6943"/>
    <lineage>
        <taxon>Eukaryota</taxon>
        <taxon>Metazoa</taxon>
        <taxon>Ecdysozoa</taxon>
        <taxon>Arthropoda</taxon>
        <taxon>Chelicerata</taxon>
        <taxon>Arachnida</taxon>
        <taxon>Acari</taxon>
        <taxon>Parasitiformes</taxon>
        <taxon>Ixodida</taxon>
        <taxon>Ixodoidea</taxon>
        <taxon>Ixodidae</taxon>
        <taxon>Amblyomminae</taxon>
        <taxon>Amblyomma</taxon>
    </lineage>
</organism>
<dbReference type="EMBL" id="JARKHS020011808">
    <property type="protein sequence ID" value="KAK8777485.1"/>
    <property type="molecule type" value="Genomic_DNA"/>
</dbReference>
<sequence length="120" mass="13592">MMASSFSSSRAQVAGVTVLLVCWHVHPRFNGALSAAIFCGVALFLYSVSAVWIRIRYRHLFHAASRADYTDHAWLPFSSGCYSTAWKMYRGAAESSLNGSQDPANNFYRFVRDGWKHEHR</sequence>
<comment type="caution">
    <text evidence="2">The sequence shown here is derived from an EMBL/GenBank/DDBJ whole genome shotgun (WGS) entry which is preliminary data.</text>
</comment>
<protein>
    <submittedName>
        <fullName evidence="2">Uncharacterized protein</fullName>
    </submittedName>
</protein>
<dbReference type="AlphaFoldDB" id="A0AAQ4ES54"/>
<gene>
    <name evidence="2" type="ORF">V5799_029172</name>
</gene>
<feature type="transmembrane region" description="Helical" evidence="1">
    <location>
        <begin position="32"/>
        <end position="53"/>
    </location>
</feature>
<accession>A0AAQ4ES54</accession>
<dbReference type="Proteomes" id="UP001321473">
    <property type="component" value="Unassembled WGS sequence"/>
</dbReference>
<evidence type="ECO:0000313" key="2">
    <source>
        <dbReference type="EMBL" id="KAK8777485.1"/>
    </source>
</evidence>
<reference evidence="2 3" key="1">
    <citation type="journal article" date="2023" name="Arcadia Sci">
        <title>De novo assembly of a long-read Amblyomma americanum tick genome.</title>
        <authorList>
            <person name="Chou S."/>
            <person name="Poskanzer K.E."/>
            <person name="Rollins M."/>
            <person name="Thuy-Boun P.S."/>
        </authorList>
    </citation>
    <scope>NUCLEOTIDE SEQUENCE [LARGE SCALE GENOMIC DNA]</scope>
    <source>
        <strain evidence="2">F_SG_1</strain>
        <tissue evidence="2">Salivary glands</tissue>
    </source>
</reference>
<keyword evidence="1" id="KW-1133">Transmembrane helix</keyword>
<keyword evidence="3" id="KW-1185">Reference proteome</keyword>
<evidence type="ECO:0000313" key="3">
    <source>
        <dbReference type="Proteomes" id="UP001321473"/>
    </source>
</evidence>
<proteinExistence type="predicted"/>
<keyword evidence="1" id="KW-0472">Membrane</keyword>